<keyword evidence="2" id="KW-0328">Glycosyltransferase</keyword>
<accession>R7QS72</accession>
<protein>
    <submittedName>
        <fullName evidence="9">Cellulose synthase (UDP-forming), family GT2</fullName>
    </submittedName>
</protein>
<gene>
    <name evidence="9" type="ORF">CHC_T00009525001</name>
</gene>
<dbReference type="InterPro" id="IPR029044">
    <property type="entry name" value="Nucleotide-diphossugar_trans"/>
</dbReference>
<feature type="transmembrane region" description="Helical" evidence="7">
    <location>
        <begin position="199"/>
        <end position="218"/>
    </location>
</feature>
<keyword evidence="10" id="KW-1185">Reference proteome</keyword>
<dbReference type="KEGG" id="ccp:CHC_T00009525001"/>
<dbReference type="OrthoDB" id="72851at2759"/>
<dbReference type="Gramene" id="CDF40366">
    <property type="protein sequence ID" value="CDF40366"/>
    <property type="gene ID" value="CHC_T00009525001"/>
</dbReference>
<sequence>MLQRLLPYFFVWDPVTALYHFDHRLAAVQAPQQFRNLSPHDPDPTDQRATFFFDAVLPAKDCFNAAPLVGTTNLINRAALHHADYFPYHSVTEDTALSIKLHSLGYKTYYVNEPLASGLATTSLWSNFDQRERWLKGDWQILLSKSGPLTCPNLSLVQRLLYLNMGYARLLSIVHLLYDFASVLLLVFGVSMVDVTDTFTFLAYLAPFLFLSIFVRWVRTQGAHGHSKSESGADAFETMFRFVSVKSLFVALYKGKAIKFKVTDKDDDGEDGHAHGKARNVPHRDVLKNLTRVWFNIAMACLLSFAIGYALASPPTHRGPMPQSNILPMAMALGFAAANLLPHLLAVYLCFIPLVSGWVMQDVVHGRCDQYAVDPTTGKRFVPSSFISLLNVVQACLIFGAMAALVAYTFRDSFARFIPFIPFR</sequence>
<reference evidence="10" key="1">
    <citation type="journal article" date="2013" name="Proc. Natl. Acad. Sci. U.S.A.">
        <title>Genome structure and metabolic features in the red seaweed Chondrus crispus shed light on evolution of the Archaeplastida.</title>
        <authorList>
            <person name="Collen J."/>
            <person name="Porcel B."/>
            <person name="Carre W."/>
            <person name="Ball S.G."/>
            <person name="Chaparro C."/>
            <person name="Tonon T."/>
            <person name="Barbeyron T."/>
            <person name="Michel G."/>
            <person name="Noel B."/>
            <person name="Valentin K."/>
            <person name="Elias M."/>
            <person name="Artiguenave F."/>
            <person name="Arun A."/>
            <person name="Aury J.M."/>
            <person name="Barbosa-Neto J.F."/>
            <person name="Bothwell J.H."/>
            <person name="Bouget F.Y."/>
            <person name="Brillet L."/>
            <person name="Cabello-Hurtado F."/>
            <person name="Capella-Gutierrez S."/>
            <person name="Charrier B."/>
            <person name="Cladiere L."/>
            <person name="Cock J.M."/>
            <person name="Coelho S.M."/>
            <person name="Colleoni C."/>
            <person name="Czjzek M."/>
            <person name="Da Silva C."/>
            <person name="Delage L."/>
            <person name="Denoeud F."/>
            <person name="Deschamps P."/>
            <person name="Dittami S.M."/>
            <person name="Gabaldon T."/>
            <person name="Gachon C.M."/>
            <person name="Groisillier A."/>
            <person name="Herve C."/>
            <person name="Jabbari K."/>
            <person name="Katinka M."/>
            <person name="Kloareg B."/>
            <person name="Kowalczyk N."/>
            <person name="Labadie K."/>
            <person name="Leblanc C."/>
            <person name="Lopez P.J."/>
            <person name="McLachlan D.H."/>
            <person name="Meslet-Cladiere L."/>
            <person name="Moustafa A."/>
            <person name="Nehr Z."/>
            <person name="Nyvall Collen P."/>
            <person name="Panaud O."/>
            <person name="Partensky F."/>
            <person name="Poulain J."/>
            <person name="Rensing S.A."/>
            <person name="Rousvoal S."/>
            <person name="Samson G."/>
            <person name="Symeonidi A."/>
            <person name="Weissenbach J."/>
            <person name="Zambounis A."/>
            <person name="Wincker P."/>
            <person name="Boyen C."/>
        </authorList>
    </citation>
    <scope>NUCLEOTIDE SEQUENCE [LARGE SCALE GENOMIC DNA]</scope>
    <source>
        <strain evidence="10">cv. Stackhouse</strain>
    </source>
</reference>
<name>R7QS72_CHOCR</name>
<evidence type="ECO:0000256" key="5">
    <source>
        <dbReference type="ARBA" id="ARBA00022989"/>
    </source>
</evidence>
<keyword evidence="6 7" id="KW-0472">Membrane</keyword>
<evidence type="ECO:0000256" key="3">
    <source>
        <dbReference type="ARBA" id="ARBA00022679"/>
    </source>
</evidence>
<dbReference type="GO" id="GO:0016757">
    <property type="term" value="F:glycosyltransferase activity"/>
    <property type="evidence" value="ECO:0007669"/>
    <property type="project" value="UniProtKB-KW"/>
</dbReference>
<dbReference type="Gene3D" id="3.90.550.10">
    <property type="entry name" value="Spore Coat Polysaccharide Biosynthesis Protein SpsA, Chain A"/>
    <property type="match status" value="1"/>
</dbReference>
<evidence type="ECO:0000259" key="8">
    <source>
        <dbReference type="Pfam" id="PF13632"/>
    </source>
</evidence>
<keyword evidence="3" id="KW-0808">Transferase</keyword>
<dbReference type="InterPro" id="IPR050321">
    <property type="entry name" value="Glycosyltr_2/OpgH_subfam"/>
</dbReference>
<feature type="transmembrane region" description="Helical" evidence="7">
    <location>
        <begin position="332"/>
        <end position="351"/>
    </location>
</feature>
<evidence type="ECO:0000256" key="6">
    <source>
        <dbReference type="ARBA" id="ARBA00023136"/>
    </source>
</evidence>
<dbReference type="PANTHER" id="PTHR43867:SF2">
    <property type="entry name" value="CELLULOSE SYNTHASE CATALYTIC SUBUNIT A [UDP-FORMING]"/>
    <property type="match status" value="1"/>
</dbReference>
<feature type="transmembrane region" description="Helical" evidence="7">
    <location>
        <begin position="293"/>
        <end position="312"/>
    </location>
</feature>
<evidence type="ECO:0000256" key="4">
    <source>
        <dbReference type="ARBA" id="ARBA00022692"/>
    </source>
</evidence>
<keyword evidence="5 7" id="KW-1133">Transmembrane helix</keyword>
<evidence type="ECO:0000313" key="9">
    <source>
        <dbReference type="EMBL" id="CDF40366.1"/>
    </source>
</evidence>
<dbReference type="PANTHER" id="PTHR43867">
    <property type="entry name" value="CELLULOSE SYNTHASE CATALYTIC SUBUNIT A [UDP-FORMING]"/>
    <property type="match status" value="1"/>
</dbReference>
<dbReference type="AlphaFoldDB" id="R7QS72"/>
<evidence type="ECO:0000313" key="10">
    <source>
        <dbReference type="Proteomes" id="UP000012073"/>
    </source>
</evidence>
<proteinExistence type="predicted"/>
<feature type="transmembrane region" description="Helical" evidence="7">
    <location>
        <begin position="389"/>
        <end position="410"/>
    </location>
</feature>
<organism evidence="9 10">
    <name type="scientific">Chondrus crispus</name>
    <name type="common">Carrageen Irish moss</name>
    <name type="synonym">Polymorpha crispa</name>
    <dbReference type="NCBI Taxonomy" id="2769"/>
    <lineage>
        <taxon>Eukaryota</taxon>
        <taxon>Rhodophyta</taxon>
        <taxon>Florideophyceae</taxon>
        <taxon>Rhodymeniophycidae</taxon>
        <taxon>Gigartinales</taxon>
        <taxon>Gigartinaceae</taxon>
        <taxon>Chondrus</taxon>
    </lineage>
</organism>
<dbReference type="Proteomes" id="UP000012073">
    <property type="component" value="Unassembled WGS sequence"/>
</dbReference>
<feature type="domain" description="Glycosyltransferase 2-like" evidence="8">
    <location>
        <begin position="20"/>
        <end position="206"/>
    </location>
</feature>
<dbReference type="Pfam" id="PF13632">
    <property type="entry name" value="Glyco_trans_2_3"/>
    <property type="match status" value="1"/>
</dbReference>
<feature type="transmembrane region" description="Helical" evidence="7">
    <location>
        <begin position="170"/>
        <end position="193"/>
    </location>
</feature>
<dbReference type="GO" id="GO:0016020">
    <property type="term" value="C:membrane"/>
    <property type="evidence" value="ECO:0007669"/>
    <property type="project" value="UniProtKB-SubCell"/>
</dbReference>
<dbReference type="SUPFAM" id="SSF53448">
    <property type="entry name" value="Nucleotide-diphospho-sugar transferases"/>
    <property type="match status" value="1"/>
</dbReference>
<evidence type="ECO:0000256" key="2">
    <source>
        <dbReference type="ARBA" id="ARBA00022676"/>
    </source>
</evidence>
<dbReference type="RefSeq" id="XP_005710660.1">
    <property type="nucleotide sequence ID" value="XM_005710603.1"/>
</dbReference>
<dbReference type="EMBL" id="HG002162">
    <property type="protein sequence ID" value="CDF40366.1"/>
    <property type="molecule type" value="Genomic_DNA"/>
</dbReference>
<keyword evidence="4 7" id="KW-0812">Transmembrane</keyword>
<evidence type="ECO:0000256" key="1">
    <source>
        <dbReference type="ARBA" id="ARBA00004141"/>
    </source>
</evidence>
<comment type="subcellular location">
    <subcellularLocation>
        <location evidence="1">Membrane</location>
        <topology evidence="1">Multi-pass membrane protein</topology>
    </subcellularLocation>
</comment>
<dbReference type="GeneID" id="17318375"/>
<evidence type="ECO:0000256" key="7">
    <source>
        <dbReference type="SAM" id="Phobius"/>
    </source>
</evidence>
<dbReference type="InterPro" id="IPR001173">
    <property type="entry name" value="Glyco_trans_2-like"/>
</dbReference>